<dbReference type="SUPFAM" id="SSF53383">
    <property type="entry name" value="PLP-dependent transferases"/>
    <property type="match status" value="1"/>
</dbReference>
<dbReference type="InterPro" id="IPR015422">
    <property type="entry name" value="PyrdxlP-dep_Trfase_small"/>
</dbReference>
<evidence type="ECO:0000313" key="1">
    <source>
        <dbReference type="EMBL" id="HHY28160.1"/>
    </source>
</evidence>
<keyword evidence="1" id="KW-0456">Lyase</keyword>
<organism evidence="1 2">
    <name type="scientific">Desulfitobacterium dehalogenans</name>
    <dbReference type="NCBI Taxonomy" id="36854"/>
    <lineage>
        <taxon>Bacteria</taxon>
        <taxon>Bacillati</taxon>
        <taxon>Bacillota</taxon>
        <taxon>Clostridia</taxon>
        <taxon>Eubacteriales</taxon>
        <taxon>Desulfitobacteriaceae</taxon>
        <taxon>Desulfitobacterium</taxon>
    </lineage>
</organism>
<dbReference type="Gene3D" id="3.90.1150.10">
    <property type="entry name" value="Aspartate Aminotransferase, domain 1"/>
    <property type="match status" value="1"/>
</dbReference>
<protein>
    <submittedName>
        <fullName evidence="1">Tyrosine phenol-lyase</fullName>
    </submittedName>
</protein>
<evidence type="ECO:0000313" key="2">
    <source>
        <dbReference type="Proteomes" id="UP000553059"/>
    </source>
</evidence>
<dbReference type="EMBL" id="DUTF01000338">
    <property type="protein sequence ID" value="HHY28160.1"/>
    <property type="molecule type" value="Genomic_DNA"/>
</dbReference>
<name>A0A7C7DC08_9FIRM</name>
<sequence>VIVDGLAKIAERRDQIKGLEFVYEPKVLRHFLCKLKPIGLDPKKGEDVNPMVP</sequence>
<comment type="caution">
    <text evidence="1">The sequence shown here is derived from an EMBL/GenBank/DDBJ whole genome shotgun (WGS) entry which is preliminary data.</text>
</comment>
<proteinExistence type="predicted"/>
<reference evidence="1 2" key="1">
    <citation type="journal article" date="2020" name="Biotechnol. Biofuels">
        <title>New insights from the biogas microbiome by comprehensive genome-resolved metagenomics of nearly 1600 species originating from multiple anaerobic digesters.</title>
        <authorList>
            <person name="Campanaro S."/>
            <person name="Treu L."/>
            <person name="Rodriguez-R L.M."/>
            <person name="Kovalovszki A."/>
            <person name="Ziels R.M."/>
            <person name="Maus I."/>
            <person name="Zhu X."/>
            <person name="Kougias P.G."/>
            <person name="Basile A."/>
            <person name="Luo G."/>
            <person name="Schluter A."/>
            <person name="Konstantinidis K.T."/>
            <person name="Angelidaki I."/>
        </authorList>
    </citation>
    <scope>NUCLEOTIDE SEQUENCE [LARGE SCALE GENOMIC DNA]</scope>
    <source>
        <strain evidence="1">AS05jafATM_4</strain>
    </source>
</reference>
<dbReference type="InterPro" id="IPR015424">
    <property type="entry name" value="PyrdxlP-dep_Trfase"/>
</dbReference>
<dbReference type="Proteomes" id="UP000553059">
    <property type="component" value="Unassembled WGS sequence"/>
</dbReference>
<feature type="non-terminal residue" evidence="1">
    <location>
        <position position="1"/>
    </location>
</feature>
<accession>A0A7C7DC08</accession>
<dbReference type="AlphaFoldDB" id="A0A7C7DC08"/>
<dbReference type="GO" id="GO:0016829">
    <property type="term" value="F:lyase activity"/>
    <property type="evidence" value="ECO:0007669"/>
    <property type="project" value="UniProtKB-KW"/>
</dbReference>
<gene>
    <name evidence="1" type="ORF">GX523_15705</name>
</gene>